<dbReference type="SUPFAM" id="SSF55979">
    <property type="entry name" value="DNA clamp"/>
    <property type="match status" value="3"/>
</dbReference>
<comment type="function">
    <text evidence="10">Confers DNA tethering and processivity to DNA polymerases and other proteins. Acts as a clamp, forming a ring around DNA (a reaction catalyzed by the clamp-loading complex) which diffuses in an ATP-independent manner freely and bidirectionally along dsDNA. Initially characterized for its ability to contact the catalytic subunit of DNA polymerase III (Pol III), a complex, multichain enzyme responsible for most of the replicative synthesis in bacteria; Pol III exhibits 3'-5' exonuclease proofreading activity. The beta chain is required for initiation of replication as well as for processivity of DNA replication.</text>
</comment>
<dbReference type="Pfam" id="PF02767">
    <property type="entry name" value="DNA_pol3_beta_2"/>
    <property type="match status" value="1"/>
</dbReference>
<dbReference type="GO" id="GO:0003677">
    <property type="term" value="F:DNA binding"/>
    <property type="evidence" value="ECO:0007669"/>
    <property type="project" value="UniProtKB-UniRule"/>
</dbReference>
<dbReference type="Pfam" id="PF02768">
    <property type="entry name" value="DNA_pol3_beta_3"/>
    <property type="match status" value="1"/>
</dbReference>
<evidence type="ECO:0000313" key="15">
    <source>
        <dbReference type="Proteomes" id="UP000298285"/>
    </source>
</evidence>
<dbReference type="RefSeq" id="WP_135107284.1">
    <property type="nucleotide sequence ID" value="NZ_JADGKW010000007.1"/>
</dbReference>
<dbReference type="AlphaFoldDB" id="A0A4Y9IK72"/>
<evidence type="ECO:0000256" key="4">
    <source>
        <dbReference type="ARBA" id="ARBA00022490"/>
    </source>
</evidence>
<sequence length="334" mass="36472">MLLLSSDDTTNTEECISSIEGILIDNDVSICVEPKLLIEALKTLPEQPITISIDEKLAVTVKYKGGKFELAGLSPQEFPKEKDITNATKITIPSKVLLNGIEKTIFCASTDDLRSIMTSVYLDIVEGQISFVASDGHKLALLELWDESMTEEISFVIPLKITTILKSLIKPSDELINIFIGSNSARFEYGSESIVATLLEGKYPNYRSVIPQVNDKILSIGTADLKGAIKRVSVFANQASSLVKLELSKDLIKLSAQDIDFSTAADETVACGYTGTAMAIGFKGHLLTELISAIPSSDLQMSFFDPSRATLIMRKIKLILKLDNIKKEENSGAK</sequence>
<dbReference type="InterPro" id="IPR022634">
    <property type="entry name" value="DNA_polIII_beta_N"/>
</dbReference>
<gene>
    <name evidence="14" type="primary">dnaN</name>
    <name evidence="14" type="ORF">E4T88_16225</name>
</gene>
<dbReference type="CDD" id="cd00140">
    <property type="entry name" value="beta_clamp"/>
    <property type="match status" value="1"/>
</dbReference>
<dbReference type="EMBL" id="SPPK01000007">
    <property type="protein sequence ID" value="TFU86994.1"/>
    <property type="molecule type" value="Genomic_DNA"/>
</dbReference>
<dbReference type="Proteomes" id="UP000298285">
    <property type="component" value="Unassembled WGS sequence"/>
</dbReference>
<evidence type="ECO:0000259" key="11">
    <source>
        <dbReference type="Pfam" id="PF00712"/>
    </source>
</evidence>
<evidence type="ECO:0000256" key="10">
    <source>
        <dbReference type="PIRNR" id="PIRNR000804"/>
    </source>
</evidence>
<feature type="domain" description="DNA polymerase III beta sliding clamp central" evidence="12">
    <location>
        <begin position="91"/>
        <end position="205"/>
    </location>
</feature>
<reference evidence="14 15" key="1">
    <citation type="submission" date="2019-03" db="EMBL/GenBank/DDBJ databases">
        <title>Diversity of the mouse oral microbiome.</title>
        <authorList>
            <person name="Joseph S."/>
            <person name="Aduse-Opoku J."/>
            <person name="Curtis M."/>
            <person name="Wade W."/>
            <person name="Hashim A."/>
        </authorList>
    </citation>
    <scope>NUCLEOTIDE SEQUENCE [LARGE SCALE GENOMIC DNA]</scope>
    <source>
        <strain evidence="14 15">P11</strain>
    </source>
</reference>
<accession>A0A4Y9IK72</accession>
<keyword evidence="6 10" id="KW-0548">Nucleotidyltransferase</keyword>
<dbReference type="SMART" id="SM00480">
    <property type="entry name" value="POL3Bc"/>
    <property type="match status" value="1"/>
</dbReference>
<dbReference type="Gene3D" id="3.10.150.10">
    <property type="entry name" value="DNA Polymerase III, subunit A, domain 2"/>
    <property type="match status" value="1"/>
</dbReference>
<keyword evidence="5 10" id="KW-0808">Transferase</keyword>
<dbReference type="GO" id="GO:0008408">
    <property type="term" value="F:3'-5' exonuclease activity"/>
    <property type="evidence" value="ECO:0007669"/>
    <property type="project" value="InterPro"/>
</dbReference>
<evidence type="ECO:0000256" key="1">
    <source>
        <dbReference type="ARBA" id="ARBA00004496"/>
    </source>
</evidence>
<evidence type="ECO:0000256" key="2">
    <source>
        <dbReference type="ARBA" id="ARBA00010752"/>
    </source>
</evidence>
<dbReference type="GO" id="GO:0003887">
    <property type="term" value="F:DNA-directed DNA polymerase activity"/>
    <property type="evidence" value="ECO:0007669"/>
    <property type="project" value="UniProtKB-UniRule"/>
</dbReference>
<dbReference type="InterPro" id="IPR001001">
    <property type="entry name" value="DNA_polIII_beta"/>
</dbReference>
<dbReference type="PIRSF" id="PIRSF000804">
    <property type="entry name" value="DNA_pol_III_b"/>
    <property type="match status" value="1"/>
</dbReference>
<evidence type="ECO:0000259" key="13">
    <source>
        <dbReference type="Pfam" id="PF02768"/>
    </source>
</evidence>
<evidence type="ECO:0000313" key="14">
    <source>
        <dbReference type="EMBL" id="TFU86994.1"/>
    </source>
</evidence>
<comment type="similarity">
    <text evidence="2 10">Belongs to the beta sliding clamp family.</text>
</comment>
<dbReference type="InterPro" id="IPR022635">
    <property type="entry name" value="DNA_polIII_beta_C"/>
</dbReference>
<comment type="subcellular location">
    <subcellularLocation>
        <location evidence="1 10">Cytoplasm</location>
    </subcellularLocation>
</comment>
<dbReference type="InterPro" id="IPR046938">
    <property type="entry name" value="DNA_clamp_sf"/>
</dbReference>
<keyword evidence="9" id="KW-0238">DNA-binding</keyword>
<dbReference type="OrthoDB" id="8421503at2"/>
<evidence type="ECO:0000256" key="8">
    <source>
        <dbReference type="ARBA" id="ARBA00022932"/>
    </source>
</evidence>
<comment type="caution">
    <text evidence="14">The sequence shown here is derived from an EMBL/GenBank/DDBJ whole genome shotgun (WGS) entry which is preliminary data.</text>
</comment>
<dbReference type="GO" id="GO:0009360">
    <property type="term" value="C:DNA polymerase III complex"/>
    <property type="evidence" value="ECO:0007669"/>
    <property type="project" value="InterPro"/>
</dbReference>
<keyword evidence="7 10" id="KW-0235">DNA replication</keyword>
<name>A0A4Y9IK72_9BACT</name>
<dbReference type="PANTHER" id="PTHR30478">
    <property type="entry name" value="DNA POLYMERASE III SUBUNIT BETA"/>
    <property type="match status" value="1"/>
</dbReference>
<keyword evidence="8 10" id="KW-0239">DNA-directed DNA polymerase</keyword>
<dbReference type="Gene3D" id="3.70.10.10">
    <property type="match status" value="1"/>
</dbReference>
<evidence type="ECO:0000259" key="12">
    <source>
        <dbReference type="Pfam" id="PF02767"/>
    </source>
</evidence>
<evidence type="ECO:0000256" key="9">
    <source>
        <dbReference type="ARBA" id="ARBA00023125"/>
    </source>
</evidence>
<protein>
    <recommendedName>
        <fullName evidence="3 10">Beta sliding clamp</fullName>
    </recommendedName>
</protein>
<dbReference type="PANTHER" id="PTHR30478:SF0">
    <property type="entry name" value="BETA SLIDING CLAMP"/>
    <property type="match status" value="1"/>
</dbReference>
<proteinExistence type="inferred from homology"/>
<comment type="subunit">
    <text evidence="10">Forms a ring-shaped head-to-tail homodimer around DNA.</text>
</comment>
<dbReference type="InterPro" id="IPR022637">
    <property type="entry name" value="DNA_polIII_beta_cen"/>
</dbReference>
<evidence type="ECO:0000256" key="7">
    <source>
        <dbReference type="ARBA" id="ARBA00022705"/>
    </source>
</evidence>
<dbReference type="Pfam" id="PF00712">
    <property type="entry name" value="DNA_pol3_beta"/>
    <property type="match status" value="1"/>
</dbReference>
<evidence type="ECO:0000256" key="5">
    <source>
        <dbReference type="ARBA" id="ARBA00022679"/>
    </source>
</evidence>
<dbReference type="GO" id="GO:0005737">
    <property type="term" value="C:cytoplasm"/>
    <property type="evidence" value="ECO:0007669"/>
    <property type="project" value="UniProtKB-SubCell"/>
</dbReference>
<dbReference type="GO" id="GO:0006271">
    <property type="term" value="P:DNA strand elongation involved in DNA replication"/>
    <property type="evidence" value="ECO:0007669"/>
    <property type="project" value="TreeGrafter"/>
</dbReference>
<feature type="domain" description="DNA polymerase III beta sliding clamp N-terminal" evidence="11">
    <location>
        <begin position="25"/>
        <end position="80"/>
    </location>
</feature>
<evidence type="ECO:0000256" key="3">
    <source>
        <dbReference type="ARBA" id="ARBA00021035"/>
    </source>
</evidence>
<keyword evidence="4 10" id="KW-0963">Cytoplasm</keyword>
<organism evidence="14 15">
    <name type="scientific">Dysgonomonas mossii</name>
    <dbReference type="NCBI Taxonomy" id="163665"/>
    <lineage>
        <taxon>Bacteria</taxon>
        <taxon>Pseudomonadati</taxon>
        <taxon>Bacteroidota</taxon>
        <taxon>Bacteroidia</taxon>
        <taxon>Bacteroidales</taxon>
        <taxon>Dysgonomonadaceae</taxon>
        <taxon>Dysgonomonas</taxon>
    </lineage>
</organism>
<dbReference type="NCBIfam" id="TIGR00663">
    <property type="entry name" value="dnan"/>
    <property type="match status" value="1"/>
</dbReference>
<evidence type="ECO:0000256" key="6">
    <source>
        <dbReference type="ARBA" id="ARBA00022695"/>
    </source>
</evidence>
<feature type="domain" description="DNA polymerase III beta sliding clamp C-terminal" evidence="13">
    <location>
        <begin position="207"/>
        <end position="313"/>
    </location>
</feature>